<evidence type="ECO:0000313" key="1">
    <source>
        <dbReference type="EMBL" id="KAF8661973.1"/>
    </source>
</evidence>
<proteinExistence type="predicted"/>
<protein>
    <submittedName>
        <fullName evidence="1">Uncharacterized protein</fullName>
    </submittedName>
</protein>
<sequence length="49" mass="5613">MGVFCGGMRSTQRSESAKHMLKSIIQKSAPMHRFVSKFNELQKDRNGEE</sequence>
<comment type="caution">
    <text evidence="1">The sequence shown here is derived from an EMBL/GenBank/DDBJ whole genome shotgun (WGS) entry which is preliminary data.</text>
</comment>
<gene>
    <name evidence="1" type="ORF">HU200_056587</name>
</gene>
<organism evidence="1 2">
    <name type="scientific">Digitaria exilis</name>
    <dbReference type="NCBI Taxonomy" id="1010633"/>
    <lineage>
        <taxon>Eukaryota</taxon>
        <taxon>Viridiplantae</taxon>
        <taxon>Streptophyta</taxon>
        <taxon>Embryophyta</taxon>
        <taxon>Tracheophyta</taxon>
        <taxon>Spermatophyta</taxon>
        <taxon>Magnoliopsida</taxon>
        <taxon>Liliopsida</taxon>
        <taxon>Poales</taxon>
        <taxon>Poaceae</taxon>
        <taxon>PACMAD clade</taxon>
        <taxon>Panicoideae</taxon>
        <taxon>Panicodae</taxon>
        <taxon>Paniceae</taxon>
        <taxon>Anthephorinae</taxon>
        <taxon>Digitaria</taxon>
    </lineage>
</organism>
<dbReference type="Proteomes" id="UP000636709">
    <property type="component" value="Unassembled WGS sequence"/>
</dbReference>
<dbReference type="AlphaFoldDB" id="A0A835AL75"/>
<keyword evidence="2" id="KW-1185">Reference proteome</keyword>
<dbReference type="EMBL" id="JACEFO010002390">
    <property type="protein sequence ID" value="KAF8661973.1"/>
    <property type="molecule type" value="Genomic_DNA"/>
</dbReference>
<name>A0A835AL75_9POAL</name>
<reference evidence="1" key="1">
    <citation type="submission" date="2020-07" db="EMBL/GenBank/DDBJ databases">
        <title>Genome sequence and genetic diversity analysis of an under-domesticated orphan crop, white fonio (Digitaria exilis).</title>
        <authorList>
            <person name="Bennetzen J.L."/>
            <person name="Chen S."/>
            <person name="Ma X."/>
            <person name="Wang X."/>
            <person name="Yssel A.E.J."/>
            <person name="Chaluvadi S.R."/>
            <person name="Johnson M."/>
            <person name="Gangashetty P."/>
            <person name="Hamidou F."/>
            <person name="Sanogo M.D."/>
            <person name="Zwaenepoel A."/>
            <person name="Wallace J."/>
            <person name="Van De Peer Y."/>
            <person name="Van Deynze A."/>
        </authorList>
    </citation>
    <scope>NUCLEOTIDE SEQUENCE</scope>
    <source>
        <tissue evidence="1">Leaves</tissue>
    </source>
</reference>
<dbReference type="OrthoDB" id="682414at2759"/>
<accession>A0A835AL75</accession>
<evidence type="ECO:0000313" key="2">
    <source>
        <dbReference type="Proteomes" id="UP000636709"/>
    </source>
</evidence>